<keyword evidence="6" id="KW-1185">Reference proteome</keyword>
<dbReference type="PRINTS" id="PR00778">
    <property type="entry name" value="HTHARSR"/>
</dbReference>
<dbReference type="Gene3D" id="1.10.10.10">
    <property type="entry name" value="Winged helix-like DNA-binding domain superfamily/Winged helix DNA-binding domain"/>
    <property type="match status" value="1"/>
</dbReference>
<dbReference type="GO" id="GO:0003700">
    <property type="term" value="F:DNA-binding transcription factor activity"/>
    <property type="evidence" value="ECO:0007669"/>
    <property type="project" value="InterPro"/>
</dbReference>
<dbReference type="PANTHER" id="PTHR43132:SF2">
    <property type="entry name" value="ARSENICAL RESISTANCE OPERON REPRESSOR ARSR-RELATED"/>
    <property type="match status" value="1"/>
</dbReference>
<evidence type="ECO:0000256" key="2">
    <source>
        <dbReference type="ARBA" id="ARBA00023125"/>
    </source>
</evidence>
<dbReference type="InterPro" id="IPR036388">
    <property type="entry name" value="WH-like_DNA-bd_sf"/>
</dbReference>
<dbReference type="GO" id="GO:0003677">
    <property type="term" value="F:DNA binding"/>
    <property type="evidence" value="ECO:0007669"/>
    <property type="project" value="UniProtKB-KW"/>
</dbReference>
<comment type="caution">
    <text evidence="5">The sequence shown here is derived from an EMBL/GenBank/DDBJ whole genome shotgun (WGS) entry which is preliminary data.</text>
</comment>
<dbReference type="InterPro" id="IPR001845">
    <property type="entry name" value="HTH_ArsR_DNA-bd_dom"/>
</dbReference>
<evidence type="ECO:0000259" key="4">
    <source>
        <dbReference type="PROSITE" id="PS50987"/>
    </source>
</evidence>
<dbReference type="NCBIfam" id="NF033788">
    <property type="entry name" value="HTH_metalloreg"/>
    <property type="match status" value="1"/>
</dbReference>
<dbReference type="InterPro" id="IPR036390">
    <property type="entry name" value="WH_DNA-bd_sf"/>
</dbReference>
<dbReference type="InterPro" id="IPR051011">
    <property type="entry name" value="Metal_resp_trans_reg"/>
</dbReference>
<keyword evidence="1" id="KW-0805">Transcription regulation</keyword>
<dbReference type="SMART" id="SM00418">
    <property type="entry name" value="HTH_ARSR"/>
    <property type="match status" value="1"/>
</dbReference>
<dbReference type="PROSITE" id="PS50987">
    <property type="entry name" value="HTH_ARSR_2"/>
    <property type="match status" value="1"/>
</dbReference>
<dbReference type="AlphaFoldDB" id="A0A8J7QYI9"/>
<evidence type="ECO:0000313" key="5">
    <source>
        <dbReference type="EMBL" id="MBP0437582.1"/>
    </source>
</evidence>
<proteinExistence type="predicted"/>
<dbReference type="EMBL" id="JAGIYY010000001">
    <property type="protein sequence ID" value="MBP0437582.1"/>
    <property type="molecule type" value="Genomic_DNA"/>
</dbReference>
<evidence type="ECO:0000313" key="6">
    <source>
        <dbReference type="Proteomes" id="UP000666240"/>
    </source>
</evidence>
<organism evidence="5 6">
    <name type="scientific">Tianweitania sediminis</name>
    <dbReference type="NCBI Taxonomy" id="1502156"/>
    <lineage>
        <taxon>Bacteria</taxon>
        <taxon>Pseudomonadati</taxon>
        <taxon>Pseudomonadota</taxon>
        <taxon>Alphaproteobacteria</taxon>
        <taxon>Hyphomicrobiales</taxon>
        <taxon>Phyllobacteriaceae</taxon>
        <taxon>Tianweitania</taxon>
    </lineage>
</organism>
<feature type="domain" description="HTH arsR-type" evidence="4">
    <location>
        <begin position="5"/>
        <end position="99"/>
    </location>
</feature>
<dbReference type="CDD" id="cd00090">
    <property type="entry name" value="HTH_ARSR"/>
    <property type="match status" value="1"/>
</dbReference>
<evidence type="ECO:0000256" key="1">
    <source>
        <dbReference type="ARBA" id="ARBA00023015"/>
    </source>
</evidence>
<gene>
    <name evidence="5" type="ORF">J5Y06_02800</name>
</gene>
<dbReference type="Proteomes" id="UP000666240">
    <property type="component" value="Unassembled WGS sequence"/>
</dbReference>
<keyword evidence="2" id="KW-0238">DNA-binding</keyword>
<dbReference type="InterPro" id="IPR011991">
    <property type="entry name" value="ArsR-like_HTH"/>
</dbReference>
<protein>
    <submittedName>
        <fullName evidence="5">Winged helix-turn-helix transcriptional regulator</fullName>
    </submittedName>
</protein>
<keyword evidence="3" id="KW-0804">Transcription</keyword>
<sequence length="109" mass="12342">MHVPQELRSADQSAELLSVLANSHRLRIMNHLLAEEMAVHEVADRVQLSQSAISQHLARLRRAGVVSTRRDRQTIYYSSQSEIVRHLIDALDGHFNPPNPEPNSPSEED</sequence>
<accession>A0A8J7QYI9</accession>
<dbReference type="Pfam" id="PF01022">
    <property type="entry name" value="HTH_5"/>
    <property type="match status" value="1"/>
</dbReference>
<name>A0A8J7QYI9_9HYPH</name>
<reference evidence="5" key="1">
    <citation type="submission" date="2021-03" db="EMBL/GenBank/DDBJ databases">
        <title>Genome sequencing and assembly of Tianweitania sediminis.</title>
        <authorList>
            <person name="Chhetri G."/>
        </authorList>
    </citation>
    <scope>NUCLEOTIDE SEQUENCE</scope>
    <source>
        <strain evidence="5">Z8</strain>
    </source>
</reference>
<dbReference type="RefSeq" id="WP_209333578.1">
    <property type="nucleotide sequence ID" value="NZ_JAGIYY010000001.1"/>
</dbReference>
<dbReference type="PANTHER" id="PTHR43132">
    <property type="entry name" value="ARSENICAL RESISTANCE OPERON REPRESSOR ARSR-RELATED"/>
    <property type="match status" value="1"/>
</dbReference>
<dbReference type="SUPFAM" id="SSF46785">
    <property type="entry name" value="Winged helix' DNA-binding domain"/>
    <property type="match status" value="1"/>
</dbReference>
<evidence type="ECO:0000256" key="3">
    <source>
        <dbReference type="ARBA" id="ARBA00023163"/>
    </source>
</evidence>